<organism evidence="3 4">
    <name type="scientific">Scylla paramamosain</name>
    <name type="common">Mud crab</name>
    <dbReference type="NCBI Taxonomy" id="85552"/>
    <lineage>
        <taxon>Eukaryota</taxon>
        <taxon>Metazoa</taxon>
        <taxon>Ecdysozoa</taxon>
        <taxon>Arthropoda</taxon>
        <taxon>Crustacea</taxon>
        <taxon>Multicrustacea</taxon>
        <taxon>Malacostraca</taxon>
        <taxon>Eumalacostraca</taxon>
        <taxon>Eucarida</taxon>
        <taxon>Decapoda</taxon>
        <taxon>Pleocyemata</taxon>
        <taxon>Brachyura</taxon>
        <taxon>Eubrachyura</taxon>
        <taxon>Portunoidea</taxon>
        <taxon>Portunidae</taxon>
        <taxon>Portuninae</taxon>
        <taxon>Scylla</taxon>
    </lineage>
</organism>
<dbReference type="EMBL" id="JARAKH010000022">
    <property type="protein sequence ID" value="KAK8392502.1"/>
    <property type="molecule type" value="Genomic_DNA"/>
</dbReference>
<feature type="region of interest" description="Disordered" evidence="1">
    <location>
        <begin position="197"/>
        <end position="224"/>
    </location>
</feature>
<feature type="domain" description="MADF" evidence="2">
    <location>
        <begin position="54"/>
        <end position="152"/>
    </location>
</feature>
<reference evidence="3 4" key="1">
    <citation type="submission" date="2023-03" db="EMBL/GenBank/DDBJ databases">
        <title>High-quality genome of Scylla paramamosain provides insights in environmental adaptation.</title>
        <authorList>
            <person name="Zhang L."/>
        </authorList>
    </citation>
    <scope>NUCLEOTIDE SEQUENCE [LARGE SCALE GENOMIC DNA]</scope>
    <source>
        <strain evidence="3">LZ_2023a</strain>
        <tissue evidence="3">Muscle</tissue>
    </source>
</reference>
<evidence type="ECO:0000313" key="4">
    <source>
        <dbReference type="Proteomes" id="UP001487740"/>
    </source>
</evidence>
<comment type="caution">
    <text evidence="3">The sequence shown here is derived from an EMBL/GenBank/DDBJ whole genome shotgun (WGS) entry which is preliminary data.</text>
</comment>
<dbReference type="AlphaFoldDB" id="A0AAW0TXM1"/>
<feature type="region of interest" description="Disordered" evidence="1">
    <location>
        <begin position="243"/>
        <end position="307"/>
    </location>
</feature>
<dbReference type="PANTHER" id="PTHR12243">
    <property type="entry name" value="MADF DOMAIN TRANSCRIPTION FACTOR"/>
    <property type="match status" value="1"/>
</dbReference>
<dbReference type="InterPro" id="IPR039353">
    <property type="entry name" value="TF_Adf1"/>
</dbReference>
<name>A0AAW0TXM1_SCYPA</name>
<keyword evidence="4" id="KW-1185">Reference proteome</keyword>
<dbReference type="PANTHER" id="PTHR12243:SF67">
    <property type="entry name" value="COREPRESSOR OF PANGOLIN, ISOFORM A-RELATED"/>
    <property type="match status" value="1"/>
</dbReference>
<sequence length="307" mass="34338">MTDDETTLRRVRAAAKAKFTRKVKLFHERLKQGDPPDVLESIYDEIVNQVHELEVREKVRDHEVLWNIRHPHYPKKTMKRRIFEEIRNQLIQTHPEMASLTADDLFGKLSYLHGNFRRVLHKVRNTPSGSGGKPEPKWEYFKACSFLLPVYDNHSFQSSLELPPREDVVYEGTLEDLVQLDFSPLYSPRSIGISHPSSAASTSLSIDAPCTPPESQTPSPQGPVDTAKLQAVVLLSQSQQIHLVTEGHSRERSGSAHCSLAKNEAGSKEGKREDGEEPQGELSTGQGELRYTVGPGKAAGVLPSMIT</sequence>
<dbReference type="InterPro" id="IPR006578">
    <property type="entry name" value="MADF-dom"/>
</dbReference>
<feature type="compositionally biased region" description="Basic and acidic residues" evidence="1">
    <location>
        <begin position="245"/>
        <end position="254"/>
    </location>
</feature>
<feature type="compositionally biased region" description="Basic and acidic residues" evidence="1">
    <location>
        <begin position="265"/>
        <end position="274"/>
    </location>
</feature>
<dbReference type="SMART" id="SM00595">
    <property type="entry name" value="MADF"/>
    <property type="match status" value="1"/>
</dbReference>
<gene>
    <name evidence="3" type="ORF">O3P69_014699</name>
</gene>
<dbReference type="Proteomes" id="UP001487740">
    <property type="component" value="Unassembled WGS sequence"/>
</dbReference>
<evidence type="ECO:0000313" key="3">
    <source>
        <dbReference type="EMBL" id="KAK8392502.1"/>
    </source>
</evidence>
<dbReference type="PROSITE" id="PS51029">
    <property type="entry name" value="MADF"/>
    <property type="match status" value="1"/>
</dbReference>
<evidence type="ECO:0000256" key="1">
    <source>
        <dbReference type="SAM" id="MobiDB-lite"/>
    </source>
</evidence>
<proteinExistence type="predicted"/>
<evidence type="ECO:0000259" key="2">
    <source>
        <dbReference type="PROSITE" id="PS51029"/>
    </source>
</evidence>
<dbReference type="Pfam" id="PF10545">
    <property type="entry name" value="MADF_DNA_bdg"/>
    <property type="match status" value="1"/>
</dbReference>
<feature type="compositionally biased region" description="Low complexity" evidence="1">
    <location>
        <begin position="197"/>
        <end position="208"/>
    </location>
</feature>
<protein>
    <recommendedName>
        <fullName evidence="2">MADF domain-containing protein</fullName>
    </recommendedName>
</protein>
<accession>A0AAW0TXM1</accession>